<dbReference type="RefSeq" id="WP_281412082.1">
    <property type="nucleotide sequence ID" value="NZ_CP015005.1"/>
</dbReference>
<dbReference type="EMBL" id="JACICB010000018">
    <property type="protein sequence ID" value="MBB3708247.1"/>
    <property type="molecule type" value="Genomic_DNA"/>
</dbReference>
<organism evidence="1 2">
    <name type="scientific">Aminobacter aminovorans</name>
    <name type="common">Chelatobacter heintzii</name>
    <dbReference type="NCBI Taxonomy" id="83263"/>
    <lineage>
        <taxon>Bacteria</taxon>
        <taxon>Pseudomonadati</taxon>
        <taxon>Pseudomonadota</taxon>
        <taxon>Alphaproteobacteria</taxon>
        <taxon>Hyphomicrobiales</taxon>
        <taxon>Phyllobacteriaceae</taxon>
        <taxon>Aminobacter</taxon>
    </lineage>
</organism>
<proteinExistence type="predicted"/>
<sequence length="41" mass="4178">MALLCVSSAVVAGEQVSDQQSIGYRIGLAFAGIHNTLGGWG</sequence>
<accession>A0ABR6HCP0</accession>
<name>A0ABR6HCP0_AMIAI</name>
<keyword evidence="2" id="KW-1185">Reference proteome</keyword>
<evidence type="ECO:0000313" key="1">
    <source>
        <dbReference type="EMBL" id="MBB3708247.1"/>
    </source>
</evidence>
<evidence type="ECO:0000313" key="2">
    <source>
        <dbReference type="Proteomes" id="UP000577697"/>
    </source>
</evidence>
<protein>
    <submittedName>
        <fullName evidence="1">Uncharacterized protein</fullName>
    </submittedName>
</protein>
<reference evidence="1 2" key="1">
    <citation type="submission" date="2020-08" db="EMBL/GenBank/DDBJ databases">
        <title>Genomic Encyclopedia of Type Strains, Phase IV (KMG-IV): sequencing the most valuable type-strain genomes for metagenomic binning, comparative biology and taxonomic classification.</title>
        <authorList>
            <person name="Goeker M."/>
        </authorList>
    </citation>
    <scope>NUCLEOTIDE SEQUENCE [LARGE SCALE GENOMIC DNA]</scope>
    <source>
        <strain evidence="1 2">DSM 10368</strain>
    </source>
</reference>
<dbReference type="Proteomes" id="UP000577697">
    <property type="component" value="Unassembled WGS sequence"/>
</dbReference>
<comment type="caution">
    <text evidence="1">The sequence shown here is derived from an EMBL/GenBank/DDBJ whole genome shotgun (WGS) entry which is preliminary data.</text>
</comment>
<gene>
    <name evidence="1" type="ORF">FHS67_004585</name>
</gene>